<reference evidence="3" key="1">
    <citation type="journal article" date="2019" name="Int. J. Syst. Evol. Microbiol.">
        <title>The Global Catalogue of Microorganisms (GCM) 10K type strain sequencing project: providing services to taxonomists for standard genome sequencing and annotation.</title>
        <authorList>
            <consortium name="The Broad Institute Genomics Platform"/>
            <consortium name="The Broad Institute Genome Sequencing Center for Infectious Disease"/>
            <person name="Wu L."/>
            <person name="Ma J."/>
        </authorList>
    </citation>
    <scope>NUCLEOTIDE SEQUENCE [LARGE SCALE GENOMIC DNA]</scope>
    <source>
        <strain evidence="3">CGMCC 4.7177</strain>
    </source>
</reference>
<organism evidence="2 3">
    <name type="scientific">Sporosarcina siberiensis</name>
    <dbReference type="NCBI Taxonomy" id="1365606"/>
    <lineage>
        <taxon>Bacteria</taxon>
        <taxon>Bacillati</taxon>
        <taxon>Bacillota</taxon>
        <taxon>Bacilli</taxon>
        <taxon>Bacillales</taxon>
        <taxon>Caryophanaceae</taxon>
        <taxon>Sporosarcina</taxon>
    </lineage>
</organism>
<dbReference type="RefSeq" id="WP_381536364.1">
    <property type="nucleotide sequence ID" value="NZ_JBHUGI010000014.1"/>
</dbReference>
<gene>
    <name evidence="2" type="ORF">ACFSFY_06390</name>
</gene>
<keyword evidence="3" id="KW-1185">Reference proteome</keyword>
<dbReference type="InterPro" id="IPR005151">
    <property type="entry name" value="Tail-specific_protease"/>
</dbReference>
<dbReference type="Gene3D" id="3.90.226.10">
    <property type="entry name" value="2-enoyl-CoA Hydratase, Chain A, domain 1"/>
    <property type="match status" value="1"/>
</dbReference>
<dbReference type="Proteomes" id="UP001597218">
    <property type="component" value="Unassembled WGS sequence"/>
</dbReference>
<evidence type="ECO:0000259" key="1">
    <source>
        <dbReference type="Pfam" id="PF03572"/>
    </source>
</evidence>
<accession>A0ABW4SFE2</accession>
<dbReference type="SUPFAM" id="SSF52096">
    <property type="entry name" value="ClpP/crotonase"/>
    <property type="match status" value="1"/>
</dbReference>
<dbReference type="Pfam" id="PF03572">
    <property type="entry name" value="Peptidase_S41"/>
    <property type="match status" value="1"/>
</dbReference>
<proteinExistence type="predicted"/>
<dbReference type="InterPro" id="IPR029045">
    <property type="entry name" value="ClpP/crotonase-like_dom_sf"/>
</dbReference>
<feature type="domain" description="Tail specific protease" evidence="1">
    <location>
        <begin position="181"/>
        <end position="395"/>
    </location>
</feature>
<comment type="caution">
    <text evidence="2">The sequence shown here is derived from an EMBL/GenBank/DDBJ whole genome shotgun (WGS) entry which is preliminary data.</text>
</comment>
<protein>
    <submittedName>
        <fullName evidence="2">S41 family peptidase</fullName>
    </submittedName>
</protein>
<name>A0ABW4SFE2_9BACL</name>
<dbReference type="EMBL" id="JBHUGI010000014">
    <property type="protein sequence ID" value="MFD1927694.1"/>
    <property type="molecule type" value="Genomic_DNA"/>
</dbReference>
<evidence type="ECO:0000313" key="3">
    <source>
        <dbReference type="Proteomes" id="UP001597218"/>
    </source>
</evidence>
<evidence type="ECO:0000313" key="2">
    <source>
        <dbReference type="EMBL" id="MFD1927694.1"/>
    </source>
</evidence>
<sequence>MEKVFEDIVYIMNHDYAGWEDKKGCDNPEYFLQKIRDEKQLSKEVFKEIVEDYLLDFNDQHIFFKIADSQAEKEKVRGFRVRRFEDRLYVTDVDSEKRLKPGMYFVSLGGHSIAELRGKHHRLLNENHPEREDWTSILSIYEKGDVENSEGIRSEISFAYYDKIPYSPTYSVQQLPENTVLITMTDFAKPDAIMKMITENQAVLDSAEKWVIDVRINYGGSDSSYFPLLPYLMTIEGVELSDKDEKQYFNCTVANEKRIQSELVDQLESTTDEEAKRFLGVFQREWKRNKGKGFVEFDFSDIMPDTFIKGKELPKSVVVLADVKCGSSGDSFVEYCKKSRKVTVIGRATMGLNDYANLTSKIWDEGFEFAYPTSRLSRIDKGQGMTGVGIEPHLHIPWTPEHLEVDVDMDQALKILSLTNSPLRN</sequence>